<feature type="transmembrane region" description="Helical" evidence="7">
    <location>
        <begin position="96"/>
        <end position="115"/>
    </location>
</feature>
<feature type="transmembrane region" description="Helical" evidence="7">
    <location>
        <begin position="420"/>
        <end position="437"/>
    </location>
</feature>
<dbReference type="SUPFAM" id="SSF103473">
    <property type="entry name" value="MFS general substrate transporter"/>
    <property type="match status" value="1"/>
</dbReference>
<dbReference type="Pfam" id="PF07690">
    <property type="entry name" value="MFS_1"/>
    <property type="match status" value="1"/>
</dbReference>
<feature type="transmembrane region" description="Helical" evidence="7">
    <location>
        <begin position="183"/>
        <end position="204"/>
    </location>
</feature>
<dbReference type="InterPro" id="IPR020846">
    <property type="entry name" value="MFS_dom"/>
</dbReference>
<evidence type="ECO:0000256" key="7">
    <source>
        <dbReference type="SAM" id="Phobius"/>
    </source>
</evidence>
<feature type="transmembrane region" description="Helical" evidence="7">
    <location>
        <begin position="121"/>
        <end position="142"/>
    </location>
</feature>
<feature type="transmembrane region" description="Helical" evidence="7">
    <location>
        <begin position="28"/>
        <end position="52"/>
    </location>
</feature>
<keyword evidence="5 7" id="KW-1133">Transmembrane helix</keyword>
<dbReference type="InterPro" id="IPR036259">
    <property type="entry name" value="MFS_trans_sf"/>
</dbReference>
<feature type="transmembrane region" description="Helical" evidence="7">
    <location>
        <begin position="154"/>
        <end position="177"/>
    </location>
</feature>
<sequence length="519" mass="53020">MHTDSLPVIRPAAVDPAPAPARAGRRAWVALAVLMLPVLLVSIDNTVLSFALPEIAVDLAPSAAQQLWIIDAYPLVLAGLLVAMGSLGDRIGRRRLLLIGATGFAVISVAAAFAPTAEALIAARAALGFFGAMLMPSTLSLLRTIFADREQRRLAIAIWATGFAAGSALGPLVGGILLEHFAWGSVFLLAVPVLVPLVVLLPLLVPESRDPAPGPVDPISILLSLAAMAPVVFGIKSIATEGVGVAGILAIVAGLAFGVLFVRRQLRRPVPLLDVRLFRQGTFGGAVLVNLLSVLSLVGFLYFVSQHLQLIVGLRPVEAGLALLPGLLVMIVAGLVVVPIARRVRPQVLVPVALGISALGYLVVALTADSGALEPIMVAFALLGLGIGAAETVSNELVLSSAPADKAGAASAVSETAYELGAVLGTAILGSILTFHYRASLVLPGGLTAEQASASRETLAGAMTTAEELPADAGTALADAAAHAFDSGVAITSFIGVGLVVAAMVVAALTLGRTGRRRT</sequence>
<feature type="transmembrane region" description="Helical" evidence="7">
    <location>
        <begin position="64"/>
        <end position="84"/>
    </location>
</feature>
<dbReference type="CDD" id="cd17321">
    <property type="entry name" value="MFS_MMR_MDR_like"/>
    <property type="match status" value="1"/>
</dbReference>
<evidence type="ECO:0000259" key="8">
    <source>
        <dbReference type="PROSITE" id="PS50850"/>
    </source>
</evidence>
<name>A0A6I4P7R8_9MICO</name>
<keyword evidence="6 7" id="KW-0472">Membrane</keyword>
<evidence type="ECO:0000256" key="5">
    <source>
        <dbReference type="ARBA" id="ARBA00022989"/>
    </source>
</evidence>
<feature type="transmembrane region" description="Helical" evidence="7">
    <location>
        <begin position="489"/>
        <end position="511"/>
    </location>
</feature>
<feature type="transmembrane region" description="Helical" evidence="7">
    <location>
        <begin position="242"/>
        <end position="262"/>
    </location>
</feature>
<dbReference type="GO" id="GO:0022857">
    <property type="term" value="F:transmembrane transporter activity"/>
    <property type="evidence" value="ECO:0007669"/>
    <property type="project" value="InterPro"/>
</dbReference>
<dbReference type="Gene3D" id="1.20.1250.20">
    <property type="entry name" value="MFS general substrate transporter like domains"/>
    <property type="match status" value="1"/>
</dbReference>
<keyword evidence="4 7" id="KW-0812">Transmembrane</keyword>
<feature type="transmembrane region" description="Helical" evidence="7">
    <location>
        <begin position="216"/>
        <end position="236"/>
    </location>
</feature>
<dbReference type="Proteomes" id="UP000438182">
    <property type="component" value="Unassembled WGS sequence"/>
</dbReference>
<keyword evidence="2" id="KW-0813">Transport</keyword>
<proteinExistence type="predicted"/>
<gene>
    <name evidence="9" type="ORF">GB864_15310</name>
</gene>
<dbReference type="PANTHER" id="PTHR42718">
    <property type="entry name" value="MAJOR FACILITATOR SUPERFAMILY MULTIDRUG TRANSPORTER MFSC"/>
    <property type="match status" value="1"/>
</dbReference>
<dbReference type="RefSeq" id="WP_160426570.1">
    <property type="nucleotide sequence ID" value="NZ_WSTA01000087.1"/>
</dbReference>
<dbReference type="AlphaFoldDB" id="A0A6I4P7R8"/>
<dbReference type="Gene3D" id="1.20.1720.10">
    <property type="entry name" value="Multidrug resistance protein D"/>
    <property type="match status" value="1"/>
</dbReference>
<keyword evidence="3" id="KW-1003">Cell membrane</keyword>
<evidence type="ECO:0000313" key="9">
    <source>
        <dbReference type="EMBL" id="MWB99914.1"/>
    </source>
</evidence>
<organism evidence="9 10">
    <name type="scientific">Agromyces seonyuensis</name>
    <dbReference type="NCBI Taxonomy" id="2662446"/>
    <lineage>
        <taxon>Bacteria</taxon>
        <taxon>Bacillati</taxon>
        <taxon>Actinomycetota</taxon>
        <taxon>Actinomycetes</taxon>
        <taxon>Micrococcales</taxon>
        <taxon>Microbacteriaceae</taxon>
        <taxon>Agromyces</taxon>
    </lineage>
</organism>
<feature type="transmembrane region" description="Helical" evidence="7">
    <location>
        <begin position="323"/>
        <end position="341"/>
    </location>
</feature>
<reference evidence="9 10" key="1">
    <citation type="submission" date="2019-12" db="EMBL/GenBank/DDBJ databases">
        <authorList>
            <person name="Kim Y.S."/>
        </authorList>
    </citation>
    <scope>NUCLEOTIDE SEQUENCE [LARGE SCALE GENOMIC DNA]</scope>
    <source>
        <strain evidence="9 10">MMS17-SY077</strain>
    </source>
</reference>
<feature type="transmembrane region" description="Helical" evidence="7">
    <location>
        <begin position="348"/>
        <end position="366"/>
    </location>
</feature>
<feature type="transmembrane region" description="Helical" evidence="7">
    <location>
        <begin position="378"/>
        <end position="399"/>
    </location>
</feature>
<evidence type="ECO:0000256" key="1">
    <source>
        <dbReference type="ARBA" id="ARBA00004651"/>
    </source>
</evidence>
<dbReference type="PROSITE" id="PS50850">
    <property type="entry name" value="MFS"/>
    <property type="match status" value="1"/>
</dbReference>
<dbReference type="GO" id="GO:0005886">
    <property type="term" value="C:plasma membrane"/>
    <property type="evidence" value="ECO:0007669"/>
    <property type="project" value="UniProtKB-SubCell"/>
</dbReference>
<evidence type="ECO:0000256" key="4">
    <source>
        <dbReference type="ARBA" id="ARBA00022692"/>
    </source>
</evidence>
<feature type="domain" description="Major facilitator superfamily (MFS) profile" evidence="8">
    <location>
        <begin position="30"/>
        <end position="516"/>
    </location>
</feature>
<evidence type="ECO:0000256" key="6">
    <source>
        <dbReference type="ARBA" id="ARBA00023136"/>
    </source>
</evidence>
<feature type="transmembrane region" description="Helical" evidence="7">
    <location>
        <begin position="283"/>
        <end position="303"/>
    </location>
</feature>
<accession>A0A6I4P7R8</accession>
<protein>
    <submittedName>
        <fullName evidence="9">MFS transporter</fullName>
    </submittedName>
</protein>
<evidence type="ECO:0000313" key="10">
    <source>
        <dbReference type="Proteomes" id="UP000438182"/>
    </source>
</evidence>
<keyword evidence="10" id="KW-1185">Reference proteome</keyword>
<dbReference type="InterPro" id="IPR011701">
    <property type="entry name" value="MFS"/>
</dbReference>
<evidence type="ECO:0000256" key="2">
    <source>
        <dbReference type="ARBA" id="ARBA00022448"/>
    </source>
</evidence>
<comment type="caution">
    <text evidence="9">The sequence shown here is derived from an EMBL/GenBank/DDBJ whole genome shotgun (WGS) entry which is preliminary data.</text>
</comment>
<evidence type="ECO:0000256" key="3">
    <source>
        <dbReference type="ARBA" id="ARBA00022475"/>
    </source>
</evidence>
<comment type="subcellular location">
    <subcellularLocation>
        <location evidence="1">Cell membrane</location>
        <topology evidence="1">Multi-pass membrane protein</topology>
    </subcellularLocation>
</comment>
<dbReference type="PANTHER" id="PTHR42718:SF47">
    <property type="entry name" value="METHYL VIOLOGEN RESISTANCE PROTEIN SMVA"/>
    <property type="match status" value="1"/>
</dbReference>
<dbReference type="EMBL" id="WSTA01000087">
    <property type="protein sequence ID" value="MWB99914.1"/>
    <property type="molecule type" value="Genomic_DNA"/>
</dbReference>